<feature type="region of interest" description="Disordered" evidence="1">
    <location>
        <begin position="234"/>
        <end position="253"/>
    </location>
</feature>
<dbReference type="EMBL" id="JBEDUW010000005">
    <property type="protein sequence ID" value="KAK9928750.1"/>
    <property type="molecule type" value="Genomic_DNA"/>
</dbReference>
<accession>A0AAW1WXF9</accession>
<keyword evidence="3" id="KW-1185">Reference proteome</keyword>
<evidence type="ECO:0000313" key="3">
    <source>
        <dbReference type="Proteomes" id="UP001457282"/>
    </source>
</evidence>
<dbReference type="AlphaFoldDB" id="A0AAW1WXF9"/>
<dbReference type="Gene3D" id="2.170.15.10">
    <property type="entry name" value="Proaerolysin, chain A, domain 3"/>
    <property type="match status" value="1"/>
</dbReference>
<gene>
    <name evidence="2" type="ORF">M0R45_025870</name>
</gene>
<dbReference type="InterPro" id="IPR053237">
    <property type="entry name" value="Natterin_C"/>
</dbReference>
<organism evidence="2 3">
    <name type="scientific">Rubus argutus</name>
    <name type="common">Southern blackberry</name>
    <dbReference type="NCBI Taxonomy" id="59490"/>
    <lineage>
        <taxon>Eukaryota</taxon>
        <taxon>Viridiplantae</taxon>
        <taxon>Streptophyta</taxon>
        <taxon>Embryophyta</taxon>
        <taxon>Tracheophyta</taxon>
        <taxon>Spermatophyta</taxon>
        <taxon>Magnoliopsida</taxon>
        <taxon>eudicotyledons</taxon>
        <taxon>Gunneridae</taxon>
        <taxon>Pentapetalae</taxon>
        <taxon>rosids</taxon>
        <taxon>fabids</taxon>
        <taxon>Rosales</taxon>
        <taxon>Rosaceae</taxon>
        <taxon>Rosoideae</taxon>
        <taxon>Rosoideae incertae sedis</taxon>
        <taxon>Rubus</taxon>
    </lineage>
</organism>
<dbReference type="SUPFAM" id="SSF56973">
    <property type="entry name" value="Aerolisin/ETX pore-forming domain"/>
    <property type="match status" value="1"/>
</dbReference>
<name>A0AAW1WXF9_RUBAR</name>
<evidence type="ECO:0000256" key="1">
    <source>
        <dbReference type="SAM" id="MobiDB-lite"/>
    </source>
</evidence>
<proteinExistence type="predicted"/>
<evidence type="ECO:0000313" key="2">
    <source>
        <dbReference type="EMBL" id="KAK9928750.1"/>
    </source>
</evidence>
<dbReference type="InterPro" id="IPR004991">
    <property type="entry name" value="Aerolysin-like"/>
</dbReference>
<reference evidence="2 3" key="1">
    <citation type="journal article" date="2023" name="G3 (Bethesda)">
        <title>A chromosome-length genome assembly and annotation of blackberry (Rubus argutus, cv. 'Hillquist').</title>
        <authorList>
            <person name="Bruna T."/>
            <person name="Aryal R."/>
            <person name="Dudchenko O."/>
            <person name="Sargent D.J."/>
            <person name="Mead D."/>
            <person name="Buti M."/>
            <person name="Cavallini A."/>
            <person name="Hytonen T."/>
            <person name="Andres J."/>
            <person name="Pham M."/>
            <person name="Weisz D."/>
            <person name="Mascagni F."/>
            <person name="Usai G."/>
            <person name="Natali L."/>
            <person name="Bassil N."/>
            <person name="Fernandez G.E."/>
            <person name="Lomsadze A."/>
            <person name="Armour M."/>
            <person name="Olukolu B."/>
            <person name="Poorten T."/>
            <person name="Britton C."/>
            <person name="Davik J."/>
            <person name="Ashrafi H."/>
            <person name="Aiden E.L."/>
            <person name="Borodovsky M."/>
            <person name="Worthington M."/>
        </authorList>
    </citation>
    <scope>NUCLEOTIDE SEQUENCE [LARGE SCALE GENOMIC DNA]</scope>
    <source>
        <strain evidence="2">PI 553951</strain>
    </source>
</reference>
<protein>
    <submittedName>
        <fullName evidence="2">Uncharacterized protein</fullName>
    </submittedName>
</protein>
<comment type="caution">
    <text evidence="2">The sequence shown here is derived from an EMBL/GenBank/DDBJ whole genome shotgun (WGS) entry which is preliminary data.</text>
</comment>
<dbReference type="Proteomes" id="UP001457282">
    <property type="component" value="Unassembled WGS sequence"/>
</dbReference>
<sequence>MALNNAADCLNAAYSSITSESRLMMEELVLSRTIYNADFDLANAIIYGETPVAMATANANNDTDAENTIEFKFTYTESRSSTWSTTHSWMVGMSVSASFRIPFIGGTEVTTYGEFSGSYDWGETITTEKTLETTYSVVVPPRTAVSVRLMATTGTCDVPYSYYQRDVLYDGQIVVFQKDDGLYTGINSYNFRYEVSTVDRGVLILLSRWREDSQPIDCPVAAIPSTKAQVLQPLSTSEVTTQEPNLPLSSEGETIQEIPKLSLSPGV</sequence>
<dbReference type="CDD" id="cd20216">
    <property type="entry name" value="PFM_HFR-2-like"/>
    <property type="match status" value="1"/>
</dbReference>
<dbReference type="Pfam" id="PF03318">
    <property type="entry name" value="ETX_MTX2"/>
    <property type="match status" value="1"/>
</dbReference>
<dbReference type="PANTHER" id="PTHR39244:SF5">
    <property type="entry name" value="NATTERIN-3-LIKE"/>
    <property type="match status" value="1"/>
</dbReference>
<dbReference type="PANTHER" id="PTHR39244">
    <property type="entry name" value="NATTERIN-4"/>
    <property type="match status" value="1"/>
</dbReference>